<feature type="transmembrane region" description="Helical" evidence="6">
    <location>
        <begin position="115"/>
        <end position="136"/>
    </location>
</feature>
<dbReference type="PANTHER" id="PTHR30086:SF20">
    <property type="entry name" value="ARGININE EXPORTER PROTEIN ARGO-RELATED"/>
    <property type="match status" value="1"/>
</dbReference>
<evidence type="ECO:0000256" key="4">
    <source>
        <dbReference type="ARBA" id="ARBA00022989"/>
    </source>
</evidence>
<feature type="transmembrane region" description="Helical" evidence="6">
    <location>
        <begin position="77"/>
        <end position="94"/>
    </location>
</feature>
<keyword evidence="2" id="KW-1003">Cell membrane</keyword>
<evidence type="ECO:0008006" key="9">
    <source>
        <dbReference type="Google" id="ProtNLM"/>
    </source>
</evidence>
<feature type="transmembrane region" description="Helical" evidence="6">
    <location>
        <begin position="6"/>
        <end position="26"/>
    </location>
</feature>
<evidence type="ECO:0000256" key="5">
    <source>
        <dbReference type="ARBA" id="ARBA00023136"/>
    </source>
</evidence>
<dbReference type="Pfam" id="PF01810">
    <property type="entry name" value="LysE"/>
    <property type="match status" value="1"/>
</dbReference>
<name>A0A2N7LGJ1_9GAMM</name>
<dbReference type="RefSeq" id="WP_102389783.1">
    <property type="nucleotide sequence ID" value="NZ_MDAL01000002.1"/>
</dbReference>
<organism evidence="7 8">
    <name type="scientific">Enterovibrio norvegicus</name>
    <dbReference type="NCBI Taxonomy" id="188144"/>
    <lineage>
        <taxon>Bacteria</taxon>
        <taxon>Pseudomonadati</taxon>
        <taxon>Pseudomonadota</taxon>
        <taxon>Gammaproteobacteria</taxon>
        <taxon>Vibrionales</taxon>
        <taxon>Vibrionaceae</taxon>
        <taxon>Enterovibrio</taxon>
    </lineage>
</organism>
<feature type="transmembrane region" description="Helical" evidence="6">
    <location>
        <begin position="142"/>
        <end position="168"/>
    </location>
</feature>
<reference evidence="8" key="1">
    <citation type="submission" date="2016-07" db="EMBL/GenBank/DDBJ databases">
        <title>Nontailed viruses are major unrecognized killers of bacteria in the ocean.</title>
        <authorList>
            <person name="Kauffman K."/>
            <person name="Hussain F."/>
            <person name="Yang J."/>
            <person name="Arevalo P."/>
            <person name="Brown J."/>
            <person name="Cutler M."/>
            <person name="Kelly L."/>
            <person name="Polz M.F."/>
        </authorList>
    </citation>
    <scope>NUCLEOTIDE SEQUENCE [LARGE SCALE GENOMIC DNA]</scope>
    <source>
        <strain evidence="8">10N.261.45.A10</strain>
    </source>
</reference>
<keyword evidence="3 6" id="KW-0812">Transmembrane</keyword>
<sequence>MSSATIFLFLLTVVPLICTPGPDILYTASQGISKGKTAAMRAVAGVLLGYSAHAIPSAFGIATVVAASPFLFNALKWFGVAYLAYLAIQMLYSASQKKDGIVLSETDGVSLWKGFFTSFLNPKGLLMYMAILPQFISPEGNAAMQALVLSGIFVASCGVIYLGVALAASRAHGKNMSDTARRKLEAVAGVFLTGAAIKIATQEH</sequence>
<evidence type="ECO:0000313" key="8">
    <source>
        <dbReference type="Proteomes" id="UP000235387"/>
    </source>
</evidence>
<dbReference type="PANTHER" id="PTHR30086">
    <property type="entry name" value="ARGININE EXPORTER PROTEIN ARGO"/>
    <property type="match status" value="1"/>
</dbReference>
<dbReference type="GO" id="GO:0005886">
    <property type="term" value="C:plasma membrane"/>
    <property type="evidence" value="ECO:0007669"/>
    <property type="project" value="UniProtKB-SubCell"/>
</dbReference>
<evidence type="ECO:0000313" key="7">
    <source>
        <dbReference type="EMBL" id="PMN94677.1"/>
    </source>
</evidence>
<dbReference type="EMBL" id="MDAL01000002">
    <property type="protein sequence ID" value="PMN94677.1"/>
    <property type="molecule type" value="Genomic_DNA"/>
</dbReference>
<dbReference type="GO" id="GO:0015171">
    <property type="term" value="F:amino acid transmembrane transporter activity"/>
    <property type="evidence" value="ECO:0007669"/>
    <property type="project" value="TreeGrafter"/>
</dbReference>
<dbReference type="InterPro" id="IPR001123">
    <property type="entry name" value="LeuE-type"/>
</dbReference>
<comment type="caution">
    <text evidence="7">The sequence shown here is derived from an EMBL/GenBank/DDBJ whole genome shotgun (WGS) entry which is preliminary data.</text>
</comment>
<dbReference type="AlphaFoldDB" id="A0A2N7LGJ1"/>
<feature type="transmembrane region" description="Helical" evidence="6">
    <location>
        <begin position="47"/>
        <end position="71"/>
    </location>
</feature>
<keyword evidence="5 6" id="KW-0472">Membrane</keyword>
<dbReference type="PIRSF" id="PIRSF006324">
    <property type="entry name" value="LeuE"/>
    <property type="match status" value="1"/>
</dbReference>
<evidence type="ECO:0000256" key="2">
    <source>
        <dbReference type="ARBA" id="ARBA00022475"/>
    </source>
</evidence>
<evidence type="ECO:0000256" key="6">
    <source>
        <dbReference type="SAM" id="Phobius"/>
    </source>
</evidence>
<comment type="subcellular location">
    <subcellularLocation>
        <location evidence="1">Cell membrane</location>
        <topology evidence="1">Multi-pass membrane protein</topology>
    </subcellularLocation>
</comment>
<evidence type="ECO:0000256" key="3">
    <source>
        <dbReference type="ARBA" id="ARBA00022692"/>
    </source>
</evidence>
<accession>A0A2N7LGJ1</accession>
<proteinExistence type="predicted"/>
<protein>
    <recommendedName>
        <fullName evidence="9">Lysine transporter LysE</fullName>
    </recommendedName>
</protein>
<gene>
    <name evidence="7" type="ORF">BCT23_01210</name>
</gene>
<dbReference type="Proteomes" id="UP000235387">
    <property type="component" value="Unassembled WGS sequence"/>
</dbReference>
<evidence type="ECO:0000256" key="1">
    <source>
        <dbReference type="ARBA" id="ARBA00004651"/>
    </source>
</evidence>
<keyword evidence="4 6" id="KW-1133">Transmembrane helix</keyword>